<protein>
    <submittedName>
        <fullName evidence="1">Uncharacterized protein</fullName>
    </submittedName>
</protein>
<dbReference type="EMBL" id="AUYC01000051">
    <property type="protein sequence ID" value="KZN59798.1"/>
    <property type="molecule type" value="Genomic_DNA"/>
</dbReference>
<dbReference type="Proteomes" id="UP000076486">
    <property type="component" value="Unassembled WGS sequence"/>
</dbReference>
<name>A0A167IPM3_9GAMM</name>
<gene>
    <name evidence="1" type="ORF">N473_02480</name>
</gene>
<proteinExistence type="predicted"/>
<organism evidence="1 2">
    <name type="scientific">Pseudoalteromonas luteoviolacea CPMOR-1</name>
    <dbReference type="NCBI Taxonomy" id="1365248"/>
    <lineage>
        <taxon>Bacteria</taxon>
        <taxon>Pseudomonadati</taxon>
        <taxon>Pseudomonadota</taxon>
        <taxon>Gammaproteobacteria</taxon>
        <taxon>Alteromonadales</taxon>
        <taxon>Pseudoalteromonadaceae</taxon>
        <taxon>Pseudoalteromonas</taxon>
    </lineage>
</organism>
<evidence type="ECO:0000313" key="1">
    <source>
        <dbReference type="EMBL" id="KZN59798.1"/>
    </source>
</evidence>
<comment type="caution">
    <text evidence="1">The sequence shown here is derived from an EMBL/GenBank/DDBJ whole genome shotgun (WGS) entry which is preliminary data.</text>
</comment>
<dbReference type="PATRIC" id="fig|1365248.3.peg.4239"/>
<reference evidence="1 2" key="1">
    <citation type="submission" date="2013-07" db="EMBL/GenBank/DDBJ databases">
        <title>Comparative Genomic and Metabolomic Analysis of Twelve Strains of Pseudoalteromonas luteoviolacea.</title>
        <authorList>
            <person name="Vynne N.G."/>
            <person name="Mansson M."/>
            <person name="Gram L."/>
        </authorList>
    </citation>
    <scope>NUCLEOTIDE SEQUENCE [LARGE SCALE GENOMIC DNA]</scope>
    <source>
        <strain evidence="1 2">CPMOR-1</strain>
    </source>
</reference>
<evidence type="ECO:0000313" key="2">
    <source>
        <dbReference type="Proteomes" id="UP000076486"/>
    </source>
</evidence>
<accession>A0A167IPM3</accession>
<dbReference type="RefSeq" id="WP_063369453.1">
    <property type="nucleotide sequence ID" value="NZ_AUYC01000051.1"/>
</dbReference>
<sequence length="320" mass="36729">MRLSSSQLHERLSSTHSSLTNRRSTAIVDELLSTAPQNTKGICYEFRPMENYRPCDVLLAYECTNYSLSEIESFLELIPNSISQGKILNFISERKSNPLFQNLNLVWFSFDWNSDHFPSIPTFYISTQHYKYDNDDLLHQVSLELVNNMAESHVTQAQSVLDALKSCRLNHIGFTYAREAIKTKFVLSVHVNAINSLLDTLNWQGDYTKLSAILHIAKSLSEDIQISLSFDTVLSKKIEIELPWVANAQQNYLKSEFIQQVAEVCDTPDGYQNLTEITSWLHHTNLDCAFYTKFSLFEDSSVNFKAYLHCAPIQINRFVS</sequence>
<dbReference type="AlphaFoldDB" id="A0A167IPM3"/>